<dbReference type="PANTHER" id="PTHR42700">
    <property type="entry name" value="SULFATE ADENYLYLTRANSFERASE"/>
    <property type="match status" value="1"/>
</dbReference>
<organism evidence="9 10">
    <name type="scientific">Salegentibacter agarivorans</name>
    <dbReference type="NCBI Taxonomy" id="345907"/>
    <lineage>
        <taxon>Bacteria</taxon>
        <taxon>Pseudomonadati</taxon>
        <taxon>Bacteroidota</taxon>
        <taxon>Flavobacteriia</taxon>
        <taxon>Flavobacteriales</taxon>
        <taxon>Flavobacteriaceae</taxon>
        <taxon>Salegentibacter</taxon>
    </lineage>
</organism>
<evidence type="ECO:0000256" key="1">
    <source>
        <dbReference type="ARBA" id="ARBA00001823"/>
    </source>
</evidence>
<dbReference type="NCBIfam" id="NF003013">
    <property type="entry name" value="PRK03846.1"/>
    <property type="match status" value="1"/>
</dbReference>
<dbReference type="GO" id="GO:0010134">
    <property type="term" value="P:sulfate assimilation via adenylyl sulfate reduction"/>
    <property type="evidence" value="ECO:0007669"/>
    <property type="project" value="TreeGrafter"/>
</dbReference>
<evidence type="ECO:0000256" key="4">
    <source>
        <dbReference type="ARBA" id="ARBA00022741"/>
    </source>
</evidence>
<feature type="binding site" evidence="6">
    <location>
        <begin position="31"/>
        <end position="38"/>
    </location>
    <ligand>
        <name>ATP</name>
        <dbReference type="ChEBI" id="CHEBI:30616"/>
    </ligand>
</feature>
<feature type="active site" description="Phosphoserine intermediate" evidence="6">
    <location>
        <position position="105"/>
    </location>
</feature>
<sequence length="197" mass="22316">MSNIQTFNFSLGRKERNKLNNHTSFVVWFTGLSGSGKSTLANMLEKLLYEAKVKTFILDGDSLRKGLNKELNFSNKEREENLRVAAEVAKILVNSGSVVLASFISPKQTNRDMVKEIIGKDDFIEVFVNTSLETCEKRDVKGLYKKARAGEIKNFTGIDSPYEKPLNPEIEINTEKENLEEAANRIVNLLQKKLELK</sequence>
<keyword evidence="3 6" id="KW-0808">Transferase</keyword>
<dbReference type="EMBL" id="FOOH01000001">
    <property type="protein sequence ID" value="SFF60046.1"/>
    <property type="molecule type" value="Genomic_DNA"/>
</dbReference>
<evidence type="ECO:0000256" key="5">
    <source>
        <dbReference type="ARBA" id="ARBA00022840"/>
    </source>
</evidence>
<gene>
    <name evidence="6" type="primary">cysC</name>
    <name evidence="9" type="ORF">SAMN04488033_101302</name>
</gene>
<evidence type="ECO:0000313" key="10">
    <source>
        <dbReference type="Proteomes" id="UP000199116"/>
    </source>
</evidence>
<keyword evidence="10" id="KW-1185">Reference proteome</keyword>
<dbReference type="HAMAP" id="MF_00065">
    <property type="entry name" value="Adenylyl_sulf_kinase"/>
    <property type="match status" value="1"/>
</dbReference>
<dbReference type="PANTHER" id="PTHR42700:SF1">
    <property type="entry name" value="SULFATE ADENYLYLTRANSFERASE"/>
    <property type="match status" value="1"/>
</dbReference>
<evidence type="ECO:0000256" key="7">
    <source>
        <dbReference type="RuleBase" id="RU004347"/>
    </source>
</evidence>
<evidence type="ECO:0000256" key="2">
    <source>
        <dbReference type="ARBA" id="ARBA00012121"/>
    </source>
</evidence>
<dbReference type="InterPro" id="IPR002891">
    <property type="entry name" value="APS"/>
</dbReference>
<keyword evidence="4 6" id="KW-0547">Nucleotide-binding</keyword>
<evidence type="ECO:0000313" key="9">
    <source>
        <dbReference type="EMBL" id="SFF60046.1"/>
    </source>
</evidence>
<dbReference type="GO" id="GO:0019379">
    <property type="term" value="P:sulfate assimilation, phosphoadenylyl sulfate reduction by phosphoadenylyl-sulfate reductase (thioredoxin)"/>
    <property type="evidence" value="ECO:0007669"/>
    <property type="project" value="TreeGrafter"/>
</dbReference>
<dbReference type="Gene3D" id="3.40.50.300">
    <property type="entry name" value="P-loop containing nucleotide triphosphate hydrolases"/>
    <property type="match status" value="1"/>
</dbReference>
<comment type="pathway">
    <text evidence="6 7">Sulfur metabolism; hydrogen sulfide biosynthesis; sulfite from sulfate: step 2/3.</text>
</comment>
<dbReference type="CDD" id="cd02027">
    <property type="entry name" value="APSK"/>
    <property type="match status" value="1"/>
</dbReference>
<comment type="function">
    <text evidence="6 7">Catalyzes the synthesis of activated sulfate.</text>
</comment>
<dbReference type="Pfam" id="PF01583">
    <property type="entry name" value="APS_kinase"/>
    <property type="match status" value="1"/>
</dbReference>
<dbReference type="InterPro" id="IPR050512">
    <property type="entry name" value="Sulf_AdTrans/APS_kinase"/>
</dbReference>
<dbReference type="RefSeq" id="WP_093302272.1">
    <property type="nucleotide sequence ID" value="NZ_FOOH01000001.1"/>
</dbReference>
<feature type="domain" description="APS kinase" evidence="8">
    <location>
        <begin position="24"/>
        <end position="172"/>
    </location>
</feature>
<dbReference type="GO" id="GO:0005737">
    <property type="term" value="C:cytoplasm"/>
    <property type="evidence" value="ECO:0007669"/>
    <property type="project" value="TreeGrafter"/>
</dbReference>
<dbReference type="GO" id="GO:0005524">
    <property type="term" value="F:ATP binding"/>
    <property type="evidence" value="ECO:0007669"/>
    <property type="project" value="UniProtKB-UniRule"/>
</dbReference>
<reference evidence="10" key="1">
    <citation type="submission" date="2016-10" db="EMBL/GenBank/DDBJ databases">
        <authorList>
            <person name="Varghese N."/>
            <person name="Submissions S."/>
        </authorList>
    </citation>
    <scope>NUCLEOTIDE SEQUENCE [LARGE SCALE GENOMIC DNA]</scope>
    <source>
        <strain evidence="10">DSM 23515</strain>
    </source>
</reference>
<keyword evidence="6 7" id="KW-0418">Kinase</keyword>
<comment type="catalytic activity">
    <reaction evidence="1 6 7">
        <text>adenosine 5'-phosphosulfate + ATP = 3'-phosphoadenylyl sulfate + ADP + H(+)</text>
        <dbReference type="Rhea" id="RHEA:24152"/>
        <dbReference type="ChEBI" id="CHEBI:15378"/>
        <dbReference type="ChEBI" id="CHEBI:30616"/>
        <dbReference type="ChEBI" id="CHEBI:58243"/>
        <dbReference type="ChEBI" id="CHEBI:58339"/>
        <dbReference type="ChEBI" id="CHEBI:456216"/>
        <dbReference type="EC" id="2.7.1.25"/>
    </reaction>
</comment>
<dbReference type="SUPFAM" id="SSF52540">
    <property type="entry name" value="P-loop containing nucleoside triphosphate hydrolases"/>
    <property type="match status" value="1"/>
</dbReference>
<dbReference type="GO" id="GO:0004781">
    <property type="term" value="F:sulfate adenylyltransferase (ATP) activity"/>
    <property type="evidence" value="ECO:0007669"/>
    <property type="project" value="TreeGrafter"/>
</dbReference>
<evidence type="ECO:0000259" key="8">
    <source>
        <dbReference type="Pfam" id="PF01583"/>
    </source>
</evidence>
<keyword evidence="6" id="KW-0597">Phosphoprotein</keyword>
<dbReference type="Proteomes" id="UP000199116">
    <property type="component" value="Unassembled WGS sequence"/>
</dbReference>
<dbReference type="GO" id="GO:0004020">
    <property type="term" value="F:adenylylsulfate kinase activity"/>
    <property type="evidence" value="ECO:0007669"/>
    <property type="project" value="UniProtKB-UniRule"/>
</dbReference>
<accession>A0A1I2K553</accession>
<protein>
    <recommendedName>
        <fullName evidence="2 6">Adenylyl-sulfate kinase</fullName>
        <ecNumber evidence="2 6">2.7.1.25</ecNumber>
    </recommendedName>
    <alternativeName>
        <fullName evidence="6">APS kinase</fullName>
    </alternativeName>
    <alternativeName>
        <fullName evidence="6">ATP adenosine-5'-phosphosulfate 3'-phosphotransferase</fullName>
    </alternativeName>
    <alternativeName>
        <fullName evidence="6">Adenosine-5'-phosphosulfate kinase</fullName>
    </alternativeName>
</protein>
<dbReference type="AlphaFoldDB" id="A0A1I2K553"/>
<dbReference type="GO" id="GO:0070814">
    <property type="term" value="P:hydrogen sulfide biosynthetic process"/>
    <property type="evidence" value="ECO:0007669"/>
    <property type="project" value="UniProtKB-UniRule"/>
</dbReference>
<dbReference type="EC" id="2.7.1.25" evidence="2 6"/>
<dbReference type="InterPro" id="IPR059117">
    <property type="entry name" value="APS_kinase_dom"/>
</dbReference>
<dbReference type="UniPathway" id="UPA00140">
    <property type="reaction ID" value="UER00205"/>
</dbReference>
<dbReference type="NCBIfam" id="TIGR00455">
    <property type="entry name" value="apsK"/>
    <property type="match status" value="1"/>
</dbReference>
<evidence type="ECO:0000256" key="3">
    <source>
        <dbReference type="ARBA" id="ARBA00022679"/>
    </source>
</evidence>
<proteinExistence type="inferred from homology"/>
<evidence type="ECO:0000256" key="6">
    <source>
        <dbReference type="HAMAP-Rule" id="MF_00065"/>
    </source>
</evidence>
<name>A0A1I2K553_9FLAO</name>
<keyword evidence="5 6" id="KW-0067">ATP-binding</keyword>
<dbReference type="InterPro" id="IPR027417">
    <property type="entry name" value="P-loop_NTPase"/>
</dbReference>
<comment type="similarity">
    <text evidence="6 7">Belongs to the APS kinase family.</text>
</comment>